<proteinExistence type="predicted"/>
<evidence type="ECO:0008006" key="6">
    <source>
        <dbReference type="Google" id="ProtNLM"/>
    </source>
</evidence>
<feature type="compositionally biased region" description="Gly residues" evidence="1">
    <location>
        <begin position="173"/>
        <end position="184"/>
    </location>
</feature>
<feature type="compositionally biased region" description="Basic and acidic residues" evidence="1">
    <location>
        <begin position="148"/>
        <end position="164"/>
    </location>
</feature>
<keyword evidence="3" id="KW-0732">Signal</keyword>
<dbReference type="EMBL" id="BMTL01000006">
    <property type="protein sequence ID" value="GGR78496.1"/>
    <property type="molecule type" value="Genomic_DNA"/>
</dbReference>
<protein>
    <recommendedName>
        <fullName evidence="6">LPXTG cell wall anchor domain-containing protein</fullName>
    </recommendedName>
</protein>
<evidence type="ECO:0000256" key="2">
    <source>
        <dbReference type="SAM" id="Phobius"/>
    </source>
</evidence>
<evidence type="ECO:0000313" key="4">
    <source>
        <dbReference type="EMBL" id="GGR78496.1"/>
    </source>
</evidence>
<keyword evidence="5" id="KW-1185">Reference proteome</keyword>
<evidence type="ECO:0000256" key="3">
    <source>
        <dbReference type="SAM" id="SignalP"/>
    </source>
</evidence>
<feature type="compositionally biased region" description="Low complexity" evidence="1">
    <location>
        <begin position="188"/>
        <end position="209"/>
    </location>
</feature>
<dbReference type="RefSeq" id="WP_190148641.1">
    <property type="nucleotide sequence ID" value="NZ_BMTL01000006.1"/>
</dbReference>
<organism evidence="4 5">
    <name type="scientific">Streptomyces humidus</name>
    <dbReference type="NCBI Taxonomy" id="52259"/>
    <lineage>
        <taxon>Bacteria</taxon>
        <taxon>Bacillati</taxon>
        <taxon>Actinomycetota</taxon>
        <taxon>Actinomycetes</taxon>
        <taxon>Kitasatosporales</taxon>
        <taxon>Streptomycetaceae</taxon>
        <taxon>Streptomyces</taxon>
    </lineage>
</organism>
<feature type="signal peptide" evidence="3">
    <location>
        <begin position="1"/>
        <end position="31"/>
    </location>
</feature>
<evidence type="ECO:0000256" key="1">
    <source>
        <dbReference type="SAM" id="MobiDB-lite"/>
    </source>
</evidence>
<comment type="caution">
    <text evidence="4">The sequence shown here is derived from an EMBL/GenBank/DDBJ whole genome shotgun (WGS) entry which is preliminary data.</text>
</comment>
<feature type="chain" id="PRO_5038340787" description="LPXTG cell wall anchor domain-containing protein" evidence="3">
    <location>
        <begin position="32"/>
        <end position="286"/>
    </location>
</feature>
<name>A0A918FSQ4_9ACTN</name>
<reference evidence="4" key="2">
    <citation type="submission" date="2020-09" db="EMBL/GenBank/DDBJ databases">
        <authorList>
            <person name="Sun Q."/>
            <person name="Ohkuma M."/>
        </authorList>
    </citation>
    <scope>NUCLEOTIDE SEQUENCE</scope>
    <source>
        <strain evidence="4">JCM 4386</strain>
    </source>
</reference>
<evidence type="ECO:0000313" key="5">
    <source>
        <dbReference type="Proteomes" id="UP000606194"/>
    </source>
</evidence>
<keyword evidence="2" id="KW-0472">Membrane</keyword>
<feature type="transmembrane region" description="Helical" evidence="2">
    <location>
        <begin position="258"/>
        <end position="277"/>
    </location>
</feature>
<keyword evidence="2" id="KW-1133">Transmembrane helix</keyword>
<dbReference type="AlphaFoldDB" id="A0A918FSQ4"/>
<sequence>MSSSTLPPAFGTRLGAAALTVLAAAGSTFLAAPSAAAVEGDAGDIRIHREQVPPGVSKDDPVACRFYLDAANFGELKTIGYEIKARPPASDTATVSGTIALTDGAGHTATLGLAEGSYTLQWPNPASPGVPPLTPKTKIFKINCPEGQRGHEGPNRPIADDGRENAAQNGPSGPNGGGPNGGGREGNEQGANGQSGNAQSANGQSANGQSGNGQSGNGQSANGQGGGWSGEKGGGGPEGGVHAGGGGLADASHSFTPLAGAAAVGLVALGGVAYVRLTRRRNHGAA</sequence>
<accession>A0A918FSQ4</accession>
<gene>
    <name evidence="4" type="ORF">GCM10010269_17140</name>
</gene>
<dbReference type="Proteomes" id="UP000606194">
    <property type="component" value="Unassembled WGS sequence"/>
</dbReference>
<feature type="compositionally biased region" description="Gly residues" evidence="1">
    <location>
        <begin position="223"/>
        <end position="248"/>
    </location>
</feature>
<reference evidence="4" key="1">
    <citation type="journal article" date="2014" name="Int. J. Syst. Evol. Microbiol.">
        <title>Complete genome sequence of Corynebacterium casei LMG S-19264T (=DSM 44701T), isolated from a smear-ripened cheese.</title>
        <authorList>
            <consortium name="US DOE Joint Genome Institute (JGI-PGF)"/>
            <person name="Walter F."/>
            <person name="Albersmeier A."/>
            <person name="Kalinowski J."/>
            <person name="Ruckert C."/>
        </authorList>
    </citation>
    <scope>NUCLEOTIDE SEQUENCE</scope>
    <source>
        <strain evidence="4">JCM 4386</strain>
    </source>
</reference>
<feature type="region of interest" description="Disordered" evidence="1">
    <location>
        <begin position="144"/>
        <end position="253"/>
    </location>
</feature>
<keyword evidence="2" id="KW-0812">Transmembrane</keyword>